<comment type="caution">
    <text evidence="1">The sequence shown here is derived from an EMBL/GenBank/DDBJ whole genome shotgun (WGS) entry which is preliminary data.</text>
</comment>
<dbReference type="EMBL" id="JAHRIO010082490">
    <property type="protein sequence ID" value="MEQ2185951.1"/>
    <property type="molecule type" value="Genomic_DNA"/>
</dbReference>
<gene>
    <name evidence="1" type="ORF">GOODEAATRI_023484</name>
</gene>
<accession>A0ABV0PR25</accession>
<protein>
    <submittedName>
        <fullName evidence="1">Uncharacterized protein</fullName>
    </submittedName>
</protein>
<keyword evidence="2" id="KW-1185">Reference proteome</keyword>
<organism evidence="1 2">
    <name type="scientific">Goodea atripinnis</name>
    <dbReference type="NCBI Taxonomy" id="208336"/>
    <lineage>
        <taxon>Eukaryota</taxon>
        <taxon>Metazoa</taxon>
        <taxon>Chordata</taxon>
        <taxon>Craniata</taxon>
        <taxon>Vertebrata</taxon>
        <taxon>Euteleostomi</taxon>
        <taxon>Actinopterygii</taxon>
        <taxon>Neopterygii</taxon>
        <taxon>Teleostei</taxon>
        <taxon>Neoteleostei</taxon>
        <taxon>Acanthomorphata</taxon>
        <taxon>Ovalentaria</taxon>
        <taxon>Atherinomorphae</taxon>
        <taxon>Cyprinodontiformes</taxon>
        <taxon>Goodeidae</taxon>
        <taxon>Goodea</taxon>
    </lineage>
</organism>
<dbReference type="Proteomes" id="UP001476798">
    <property type="component" value="Unassembled WGS sequence"/>
</dbReference>
<sequence>MLRVSPAFCPVYCYAGNSRMAVQYVVVRQGQKEGDRNTAKSQSTQPLMRQAQFKGVCVLNRSRFSFQETAFQLSFNHYKELLSWISLVLSLYCHLTKPVPLL</sequence>
<proteinExistence type="predicted"/>
<reference evidence="1 2" key="1">
    <citation type="submission" date="2021-06" db="EMBL/GenBank/DDBJ databases">
        <authorList>
            <person name="Palmer J.M."/>
        </authorList>
    </citation>
    <scope>NUCLEOTIDE SEQUENCE [LARGE SCALE GENOMIC DNA]</scope>
    <source>
        <strain evidence="1 2">GA_2019</strain>
        <tissue evidence="1">Muscle</tissue>
    </source>
</reference>
<name>A0ABV0PR25_9TELE</name>
<evidence type="ECO:0000313" key="1">
    <source>
        <dbReference type="EMBL" id="MEQ2185951.1"/>
    </source>
</evidence>
<evidence type="ECO:0000313" key="2">
    <source>
        <dbReference type="Proteomes" id="UP001476798"/>
    </source>
</evidence>